<feature type="compositionally biased region" description="Basic and acidic residues" evidence="1">
    <location>
        <begin position="472"/>
        <end position="482"/>
    </location>
</feature>
<dbReference type="EMBL" id="AKWM02000084">
    <property type="protein sequence ID" value="EKR98127.1"/>
    <property type="molecule type" value="Genomic_DNA"/>
</dbReference>
<accession>A0AA87SXA5</accession>
<evidence type="ECO:0008006" key="4">
    <source>
        <dbReference type="Google" id="ProtNLM"/>
    </source>
</evidence>
<feature type="compositionally biased region" description="Basic and acidic residues" evidence="1">
    <location>
        <begin position="379"/>
        <end position="402"/>
    </location>
</feature>
<feature type="region of interest" description="Disordered" evidence="1">
    <location>
        <begin position="264"/>
        <end position="288"/>
    </location>
</feature>
<feature type="region of interest" description="Disordered" evidence="1">
    <location>
        <begin position="471"/>
        <end position="490"/>
    </location>
</feature>
<dbReference type="InterPro" id="IPR053162">
    <property type="entry name" value="DnaD"/>
</dbReference>
<feature type="region of interest" description="Disordered" evidence="1">
    <location>
        <begin position="379"/>
        <end position="404"/>
    </location>
</feature>
<protein>
    <recommendedName>
        <fullName evidence="4">Helix-turn-helix domain-containing protein</fullName>
    </recommendedName>
</protein>
<organism evidence="2 3">
    <name type="scientific">Leptospira mayottensis 200901122</name>
    <dbReference type="NCBI Taxonomy" id="1193010"/>
    <lineage>
        <taxon>Bacteria</taxon>
        <taxon>Pseudomonadati</taxon>
        <taxon>Spirochaetota</taxon>
        <taxon>Spirochaetia</taxon>
        <taxon>Leptospirales</taxon>
        <taxon>Leptospiraceae</taxon>
        <taxon>Leptospira</taxon>
    </lineage>
</organism>
<gene>
    <name evidence="2" type="ORF">LEP1GSC125_1581</name>
</gene>
<feature type="compositionally biased region" description="Basic and acidic residues" evidence="1">
    <location>
        <begin position="273"/>
        <end position="288"/>
    </location>
</feature>
<proteinExistence type="predicted"/>
<name>A0AA87SXA5_9LEPT</name>
<dbReference type="Proteomes" id="UP000001343">
    <property type="component" value="Unassembled WGS sequence"/>
</dbReference>
<sequence>MNENQRVYRVSKDRNFSIVKNNFIDDRRLSLKATAILLLALRYPDNWRMSVKTMTKLKSDKESSISSGFKELVAFGYAEYRKTRNTVTGKFESGWYFFEESQKPNVQSVPNRSKKEELKQGELFAEEEIKSPGVENPGPDLPLSESPHLENPVAVNPGLENQSLSNTIYQGLSKQILSSQIQNTSREYRLPAQAHREEQKELLIEKEIKIQREENHRIDLPHLENPHLENPVAVNPGLENQPLSNTIYQGLSKQVLFNQIQNTSREYGPPAKTHREEHNQDQHKQKENPRFQFPAAWLIKFQDYYLKEHGSEMGQPDSELKALSSLFEFSKGEWNVIESKIQILIQLRKQDPQFWYEQSLSPESISKFWSRLFERKVKPTEKNPKRNEQQNKSLRTESKYNESKTIQETPIEELNNLDPYKCFLVWGKTKLFKQQLEYYEQNSDPLKYEGTKKILYEKFVNEVYPDLIQNSEIKKTTIENGKENSQGSAA</sequence>
<evidence type="ECO:0000313" key="3">
    <source>
        <dbReference type="Proteomes" id="UP000001343"/>
    </source>
</evidence>
<comment type="caution">
    <text evidence="2">The sequence shown here is derived from an EMBL/GenBank/DDBJ whole genome shotgun (WGS) entry which is preliminary data.</text>
</comment>
<evidence type="ECO:0000256" key="1">
    <source>
        <dbReference type="SAM" id="MobiDB-lite"/>
    </source>
</evidence>
<dbReference type="RefSeq" id="WP_002746265.1">
    <property type="nucleotide sequence ID" value="NZ_AKWM02000084.1"/>
</dbReference>
<dbReference type="PANTHER" id="PTHR37293:SF5">
    <property type="entry name" value="DNA REPLICATION PROTEIN"/>
    <property type="match status" value="1"/>
</dbReference>
<dbReference type="Pfam" id="PF13730">
    <property type="entry name" value="HTH_36"/>
    <property type="match status" value="1"/>
</dbReference>
<evidence type="ECO:0000313" key="2">
    <source>
        <dbReference type="EMBL" id="EKR98127.1"/>
    </source>
</evidence>
<dbReference type="AlphaFoldDB" id="A0AA87SXA5"/>
<dbReference type="PANTHER" id="PTHR37293">
    <property type="entry name" value="PHAGE REPLICATION PROTEIN-RELATED"/>
    <property type="match status" value="1"/>
</dbReference>
<feature type="region of interest" description="Disordered" evidence="1">
    <location>
        <begin position="106"/>
        <end position="142"/>
    </location>
</feature>
<reference evidence="2 3" key="1">
    <citation type="journal article" date="2014" name="Int. J. Syst. Evol. Microbiol.">
        <title>Leptospira mayottensis sp. nov., a pathogenic species of the genus Leptospira isolated from humans.</title>
        <authorList>
            <person name="Bourhy P."/>
            <person name="Collet L."/>
            <person name="Brisse S."/>
            <person name="Picardeau M."/>
        </authorList>
    </citation>
    <scope>NUCLEOTIDE SEQUENCE [LARGE SCALE GENOMIC DNA]</scope>
    <source>
        <strain evidence="2 3">200901122</strain>
    </source>
</reference>